<evidence type="ECO:0000256" key="9">
    <source>
        <dbReference type="ARBA" id="ARBA00023014"/>
    </source>
</evidence>
<evidence type="ECO:0000256" key="1">
    <source>
        <dbReference type="ARBA" id="ARBA00001974"/>
    </source>
</evidence>
<comment type="cofactor">
    <cofactor evidence="1 10">
        <name>FAD</name>
        <dbReference type="ChEBI" id="CHEBI:57692"/>
    </cofactor>
</comment>
<keyword evidence="4 10" id="KW-0285">Flavoprotein</keyword>
<comment type="pathway">
    <text evidence="10">Cofactor metabolism; coenzyme M-coenzyme B heterodisulfide reduction; coenzyme B and coenzyme M from coenzyme M-coenzyme B heterodisulfide: step 1/1.</text>
</comment>
<evidence type="ECO:0000313" key="13">
    <source>
        <dbReference type="Proteomes" id="UP001143747"/>
    </source>
</evidence>
<dbReference type="InterPro" id="IPR017900">
    <property type="entry name" value="4Fe4S_Fe_S_CS"/>
</dbReference>
<dbReference type="GO" id="GO:0016491">
    <property type="term" value="F:oxidoreductase activity"/>
    <property type="evidence" value="ECO:0007669"/>
    <property type="project" value="UniProtKB-UniRule"/>
</dbReference>
<keyword evidence="3 10" id="KW-0004">4Fe-4S</keyword>
<gene>
    <name evidence="12" type="ORF">L0665_03135</name>
</gene>
<protein>
    <recommendedName>
        <fullName evidence="10">CoB--CoM heterodisulfide reductase iron-sulfur subunit A</fullName>
        <ecNumber evidence="10">1.8.-.-</ecNumber>
    </recommendedName>
</protein>
<evidence type="ECO:0000256" key="7">
    <source>
        <dbReference type="ARBA" id="ARBA00023002"/>
    </source>
</evidence>
<name>A0A9Q4KSA8_9EURY</name>
<dbReference type="PANTHER" id="PTHR43498:SF1">
    <property type="entry name" value="COB--COM HETERODISULFIDE REDUCTASE IRON-SULFUR SUBUNIT A"/>
    <property type="match status" value="1"/>
</dbReference>
<evidence type="ECO:0000259" key="11">
    <source>
        <dbReference type="PROSITE" id="PS51379"/>
    </source>
</evidence>
<dbReference type="Gene3D" id="3.50.50.60">
    <property type="entry name" value="FAD/NAD(P)-binding domain"/>
    <property type="match status" value="3"/>
</dbReference>
<dbReference type="SUPFAM" id="SSF51905">
    <property type="entry name" value="FAD/NAD(P)-binding domain"/>
    <property type="match status" value="1"/>
</dbReference>
<dbReference type="Gene3D" id="3.30.70.20">
    <property type="match status" value="1"/>
</dbReference>
<feature type="domain" description="4Fe-4S ferredoxin-type" evidence="11">
    <location>
        <begin position="141"/>
        <end position="171"/>
    </location>
</feature>
<sequence length="424" mass="46231">MAEVAVIGGGVAGIQAALDIADHGVRVHLIEREPSIGGHMAQLDKTFPTNDCSMCILSPKMVDIARHPNVIVHTLTEVTGITGDVGNFTITAIRHPRYVDENTCNGCGDCTEICPVEVYNEFDAGVGVRKAIYKPHPQAVPDITIRDAVHCIDCGLCYDICGKDSIFREEEEKEITLHVASVVIATGFRTFDADKKTEFGYLRHPDVITSLEFERLINASGPTGGKIKRLSDGKAPDHIVFIQCFGSRDIPAKRPYCSGVCCMYAVKNAILIKEKNPDTRVTICYMDIRAYGKGYEEYYVRAQELGVRFLRGRPGEIIRTKDGMIIPVENTETSELETLEPGLVVLSVGLEPADGAAELAEKFGIELDENGFFEQEDMKCAPVKTVRPGIYIAGAAVAPKDIPDSVTQGEAAAMRAFLDTVTAE</sequence>
<evidence type="ECO:0000313" key="12">
    <source>
        <dbReference type="EMBL" id="MDE4907606.1"/>
    </source>
</evidence>
<comment type="caution">
    <text evidence="12">The sequence shown here is derived from an EMBL/GenBank/DDBJ whole genome shotgun (WGS) entry which is preliminary data.</text>
</comment>
<evidence type="ECO:0000256" key="8">
    <source>
        <dbReference type="ARBA" id="ARBA00023004"/>
    </source>
</evidence>
<dbReference type="GO" id="GO:0051539">
    <property type="term" value="F:4 iron, 4 sulfur cluster binding"/>
    <property type="evidence" value="ECO:0007669"/>
    <property type="project" value="UniProtKB-UniRule"/>
</dbReference>
<dbReference type="AlphaFoldDB" id="A0A9Q4KSA8"/>
<dbReference type="EMBL" id="JAKELO010000002">
    <property type="protein sequence ID" value="MDE4907606.1"/>
    <property type="molecule type" value="Genomic_DNA"/>
</dbReference>
<keyword evidence="9 10" id="KW-0411">Iron-sulfur</keyword>
<evidence type="ECO:0000256" key="6">
    <source>
        <dbReference type="ARBA" id="ARBA00022827"/>
    </source>
</evidence>
<keyword evidence="13" id="KW-1185">Reference proteome</keyword>
<dbReference type="PANTHER" id="PTHR43498">
    <property type="entry name" value="FERREDOXIN:COB-COM HETERODISULFIDE REDUCTASE SUBUNIT A"/>
    <property type="match status" value="1"/>
</dbReference>
<dbReference type="Pfam" id="PF13187">
    <property type="entry name" value="Fer4_9"/>
    <property type="match status" value="1"/>
</dbReference>
<feature type="domain" description="4Fe-4S ferredoxin-type" evidence="11">
    <location>
        <begin position="95"/>
        <end position="125"/>
    </location>
</feature>
<dbReference type="PROSITE" id="PS00198">
    <property type="entry name" value="4FE4S_FER_1"/>
    <property type="match status" value="2"/>
</dbReference>
<evidence type="ECO:0000256" key="10">
    <source>
        <dbReference type="RuleBase" id="RU366072"/>
    </source>
</evidence>
<evidence type="ECO:0000256" key="2">
    <source>
        <dbReference type="ARBA" id="ARBA00006561"/>
    </source>
</evidence>
<keyword evidence="6 10" id="KW-0274">FAD</keyword>
<dbReference type="RefSeq" id="WP_274924254.1">
    <property type="nucleotide sequence ID" value="NZ_JAKELO010000002.1"/>
</dbReference>
<accession>A0A9Q4KSA8</accession>
<keyword evidence="7 10" id="KW-0560">Oxidoreductase</keyword>
<evidence type="ECO:0000256" key="3">
    <source>
        <dbReference type="ARBA" id="ARBA00022485"/>
    </source>
</evidence>
<dbReference type="EC" id="1.8.-.-" evidence="10"/>
<comment type="subunit">
    <text evidence="10">The ferredoxin:CoB-CoM heterodisulfide reductase is composed of three subunits; HdrA, HdrB and HdrC.</text>
</comment>
<organism evidence="12 13">
    <name type="scientific">Methanogenium marinum</name>
    <dbReference type="NCBI Taxonomy" id="348610"/>
    <lineage>
        <taxon>Archaea</taxon>
        <taxon>Methanobacteriati</taxon>
        <taxon>Methanobacteriota</taxon>
        <taxon>Stenosarchaea group</taxon>
        <taxon>Methanomicrobia</taxon>
        <taxon>Methanomicrobiales</taxon>
        <taxon>Methanomicrobiaceae</taxon>
        <taxon>Methanogenium</taxon>
    </lineage>
</organism>
<keyword evidence="8 10" id="KW-0408">Iron</keyword>
<dbReference type="PROSITE" id="PS51379">
    <property type="entry name" value="4FE4S_FER_2"/>
    <property type="match status" value="2"/>
</dbReference>
<comment type="cofactor">
    <cofactor evidence="10">
        <name>[4Fe-4S] cluster</name>
        <dbReference type="ChEBI" id="CHEBI:49883"/>
    </cofactor>
</comment>
<reference evidence="12" key="1">
    <citation type="submission" date="2022-01" db="EMBL/GenBank/DDBJ databases">
        <title>Draft genome of Methanogenium marinum DSM 15558.</title>
        <authorList>
            <person name="Chen S.-C."/>
            <person name="You Y.-T."/>
        </authorList>
    </citation>
    <scope>NUCLEOTIDE SEQUENCE</scope>
    <source>
        <strain evidence="12">DSM 15558</strain>
    </source>
</reference>
<comment type="similarity">
    <text evidence="2 10">Belongs to the HdrA family.</text>
</comment>
<evidence type="ECO:0000256" key="5">
    <source>
        <dbReference type="ARBA" id="ARBA00022723"/>
    </source>
</evidence>
<dbReference type="InterPro" id="IPR017896">
    <property type="entry name" value="4Fe4S_Fe-S-bd"/>
</dbReference>
<proteinExistence type="inferred from homology"/>
<dbReference type="Proteomes" id="UP001143747">
    <property type="component" value="Unassembled WGS sequence"/>
</dbReference>
<keyword evidence="5 10" id="KW-0479">Metal-binding</keyword>
<dbReference type="InterPro" id="IPR036188">
    <property type="entry name" value="FAD/NAD-bd_sf"/>
</dbReference>
<dbReference type="InterPro" id="IPR039650">
    <property type="entry name" value="HdrA-like"/>
</dbReference>
<dbReference type="Pfam" id="PF12831">
    <property type="entry name" value="FAD_oxidored"/>
    <property type="match status" value="1"/>
</dbReference>
<comment type="function">
    <text evidence="10">Part of a complex that catalyzes the reversible reduction of CoM-S-S-CoB to the thiol-coenzymes H-S-CoM (coenzyme M) and H-S-CoB (coenzyme B).</text>
</comment>
<dbReference type="GO" id="GO:0046872">
    <property type="term" value="F:metal ion binding"/>
    <property type="evidence" value="ECO:0007669"/>
    <property type="project" value="UniProtKB-KW"/>
</dbReference>
<evidence type="ECO:0000256" key="4">
    <source>
        <dbReference type="ARBA" id="ARBA00022630"/>
    </source>
</evidence>